<evidence type="ECO:0000259" key="1">
    <source>
        <dbReference type="PROSITE" id="PS51832"/>
    </source>
</evidence>
<dbReference type="Gene3D" id="1.10.3210.10">
    <property type="entry name" value="Hypothetical protein af1432"/>
    <property type="match status" value="1"/>
</dbReference>
<dbReference type="PANTHER" id="PTHR43155:SF2">
    <property type="entry name" value="CYCLIC DI-GMP PHOSPHODIESTERASE PA4108"/>
    <property type="match status" value="1"/>
</dbReference>
<dbReference type="PANTHER" id="PTHR43155">
    <property type="entry name" value="CYCLIC DI-GMP PHOSPHODIESTERASE PA4108-RELATED"/>
    <property type="match status" value="1"/>
</dbReference>
<dbReference type="InterPro" id="IPR037522">
    <property type="entry name" value="HD_GYP_dom"/>
</dbReference>
<dbReference type="InterPro" id="IPR003607">
    <property type="entry name" value="HD/PDEase_dom"/>
</dbReference>
<dbReference type="NCBIfam" id="TIGR00277">
    <property type="entry name" value="HDIG"/>
    <property type="match status" value="1"/>
</dbReference>
<dbReference type="PROSITE" id="PS51832">
    <property type="entry name" value="HD_GYP"/>
    <property type="match status" value="1"/>
</dbReference>
<dbReference type="Pfam" id="PF13487">
    <property type="entry name" value="HD_5"/>
    <property type="match status" value="1"/>
</dbReference>
<dbReference type="SUPFAM" id="SSF109604">
    <property type="entry name" value="HD-domain/PDEase-like"/>
    <property type="match status" value="1"/>
</dbReference>
<dbReference type="RefSeq" id="WP_072695592.1">
    <property type="nucleotide sequence ID" value="NZ_FRDI01000002.1"/>
</dbReference>
<dbReference type="InterPro" id="IPR021812">
    <property type="entry name" value="DUF3391"/>
</dbReference>
<dbReference type="OrthoDB" id="9802066at2"/>
<feature type="domain" description="HD-GYP" evidence="1">
    <location>
        <begin position="143"/>
        <end position="339"/>
    </location>
</feature>
<organism evidence="2 3">
    <name type="scientific">Desulfovibrio litoralis DSM 11393</name>
    <dbReference type="NCBI Taxonomy" id="1121455"/>
    <lineage>
        <taxon>Bacteria</taxon>
        <taxon>Pseudomonadati</taxon>
        <taxon>Thermodesulfobacteriota</taxon>
        <taxon>Desulfovibrionia</taxon>
        <taxon>Desulfovibrionales</taxon>
        <taxon>Desulfovibrionaceae</taxon>
        <taxon>Desulfovibrio</taxon>
    </lineage>
</organism>
<dbReference type="Proteomes" id="UP000186469">
    <property type="component" value="Unassembled WGS sequence"/>
</dbReference>
<dbReference type="EMBL" id="FRDI01000002">
    <property type="protein sequence ID" value="SHN50067.1"/>
    <property type="molecule type" value="Genomic_DNA"/>
</dbReference>
<name>A0A1M7RUS3_9BACT</name>
<dbReference type="AlphaFoldDB" id="A0A1M7RUS3"/>
<evidence type="ECO:0000313" key="3">
    <source>
        <dbReference type="Proteomes" id="UP000186469"/>
    </source>
</evidence>
<dbReference type="Pfam" id="PF11871">
    <property type="entry name" value="DUF3391"/>
    <property type="match status" value="1"/>
</dbReference>
<dbReference type="InterPro" id="IPR006675">
    <property type="entry name" value="HDIG_dom"/>
</dbReference>
<dbReference type="SMART" id="SM00471">
    <property type="entry name" value="HDc"/>
    <property type="match status" value="1"/>
</dbReference>
<accession>A0A1M7RUS3</accession>
<reference evidence="2 3" key="1">
    <citation type="submission" date="2016-12" db="EMBL/GenBank/DDBJ databases">
        <authorList>
            <person name="Song W.-J."/>
            <person name="Kurnit D.M."/>
        </authorList>
    </citation>
    <scope>NUCLEOTIDE SEQUENCE [LARGE SCALE GENOMIC DNA]</scope>
    <source>
        <strain evidence="2 3">DSM 11393</strain>
    </source>
</reference>
<gene>
    <name evidence="2" type="ORF">SAMN02745728_00201</name>
</gene>
<proteinExistence type="predicted"/>
<sequence>MKKVNITDLKPGMYVVNPGDSWLMNPFLYTHEGKIEKETSIIENILDSGFLEVFIDLKRSDPDSLPPDWRVSDDTSTEDILNRQSEEEKWNTPLPTVPIGEEMAEANKICSETLDFVRGMIDGNHVEGEHVEIAQPFVERMLNSLQRNSNALLGLCKLRMSDNYTYTHCVNVAVFTLSFARGLGVPEDKLQLYGLAGLFHDIGKTMVPQEILNAPRKLTNLEFEVMKTHSSRGYEQLSKIPGIFQEILDGTYQHHEKYNGLGYPLNLKSDEISMAGKLMAVVDIYDALTSQRVYKPAMPAVKVLGIMYGMREQDFHPGVVESFIRMLGVYPVGTVVKLTDGSMAVVSGINNNSGTKPQVVLIKDPKGKFVPRPVVIELEKEANLAIDTCLLPNQYNFKVDEILKNVQEIPPV</sequence>
<dbReference type="STRING" id="1121455.SAMN02745728_00201"/>
<evidence type="ECO:0000313" key="2">
    <source>
        <dbReference type="EMBL" id="SHN50067.1"/>
    </source>
</evidence>
<keyword evidence="3" id="KW-1185">Reference proteome</keyword>
<protein>
    <submittedName>
        <fullName evidence="2">HDIG domain-containing protein</fullName>
    </submittedName>
</protein>
<dbReference type="CDD" id="cd00077">
    <property type="entry name" value="HDc"/>
    <property type="match status" value="1"/>
</dbReference>